<protein>
    <submittedName>
        <fullName evidence="2">Uncharacterized protein</fullName>
    </submittedName>
</protein>
<feature type="region of interest" description="Disordered" evidence="1">
    <location>
        <begin position="192"/>
        <end position="238"/>
    </location>
</feature>
<dbReference type="InParanoid" id="A0A1V9WZ70"/>
<sequence length="417" mass="46312">MGPITVRYLTQPASTQRWSATGVIKKVFPSKPDPYGFLRLLTPLEFRGKEATFFYRDLLLPVDEHQFVQPGLTMQFSMIKKPQDHMMSPVPFKAEQMKPMDPVEQQGGVVRGPREGGQGIIVALDYTSMNVHISPNSWTELCASNPVQEQLLPGDTVVVRLYWNEVLKATKEKRSPVGEIVTRLPTLPRMPLRRRSCGTRRRTSLSDSSEPAEATRLASSAETGVPEREQGKEIGTADALKAQEAEVTAKEADPTEQIPDNAAPILNKEDIQAKDHVDGQEVHCVEREGRKRVVDRLGDAPGERRRTRSCSSGLTHASLLNQAFFSEEMVRHMSDVDGGHACSRRVSSPLFEPACVSQCNPYATGQFLSYDGSFNVPILTQAGMWSHWSQTAFRGPHSPYAGRMSLKDFLQSGGSLY</sequence>
<organism evidence="2 3">
    <name type="scientific">Tropilaelaps mercedesae</name>
    <dbReference type="NCBI Taxonomy" id="418985"/>
    <lineage>
        <taxon>Eukaryota</taxon>
        <taxon>Metazoa</taxon>
        <taxon>Ecdysozoa</taxon>
        <taxon>Arthropoda</taxon>
        <taxon>Chelicerata</taxon>
        <taxon>Arachnida</taxon>
        <taxon>Acari</taxon>
        <taxon>Parasitiformes</taxon>
        <taxon>Mesostigmata</taxon>
        <taxon>Gamasina</taxon>
        <taxon>Dermanyssoidea</taxon>
        <taxon>Laelapidae</taxon>
        <taxon>Tropilaelaps</taxon>
    </lineage>
</organism>
<name>A0A1V9WZ70_9ACAR</name>
<dbReference type="EMBL" id="MNPL01032346">
    <property type="protein sequence ID" value="OQR66471.1"/>
    <property type="molecule type" value="Genomic_DNA"/>
</dbReference>
<evidence type="ECO:0000256" key="1">
    <source>
        <dbReference type="SAM" id="MobiDB-lite"/>
    </source>
</evidence>
<proteinExistence type="predicted"/>
<feature type="compositionally biased region" description="Basic residues" evidence="1">
    <location>
        <begin position="192"/>
        <end position="203"/>
    </location>
</feature>
<dbReference type="OrthoDB" id="6529593at2759"/>
<keyword evidence="3" id="KW-1185">Reference proteome</keyword>
<comment type="caution">
    <text evidence="2">The sequence shown here is derived from an EMBL/GenBank/DDBJ whole genome shotgun (WGS) entry which is preliminary data.</text>
</comment>
<dbReference type="AlphaFoldDB" id="A0A1V9WZ70"/>
<evidence type="ECO:0000313" key="2">
    <source>
        <dbReference type="EMBL" id="OQR66471.1"/>
    </source>
</evidence>
<gene>
    <name evidence="2" type="ORF">BIW11_14133</name>
</gene>
<reference evidence="2 3" key="1">
    <citation type="journal article" date="2017" name="Gigascience">
        <title>Draft genome of the honey bee ectoparasitic mite, Tropilaelaps mercedesae, is shaped by the parasitic life history.</title>
        <authorList>
            <person name="Dong X."/>
            <person name="Armstrong S.D."/>
            <person name="Xia D."/>
            <person name="Makepeace B.L."/>
            <person name="Darby A.C."/>
            <person name="Kadowaki T."/>
        </authorList>
    </citation>
    <scope>NUCLEOTIDE SEQUENCE [LARGE SCALE GENOMIC DNA]</scope>
    <source>
        <strain evidence="2">Wuxi-XJTLU</strain>
    </source>
</reference>
<accession>A0A1V9WZ70</accession>
<evidence type="ECO:0000313" key="3">
    <source>
        <dbReference type="Proteomes" id="UP000192247"/>
    </source>
</evidence>
<dbReference type="Proteomes" id="UP000192247">
    <property type="component" value="Unassembled WGS sequence"/>
</dbReference>